<protein>
    <recommendedName>
        <fullName evidence="12">Tryptophan--tRNA ligase, mitochondrial</fullName>
        <ecNumber evidence="3">6.1.1.2</ecNumber>
    </recommendedName>
    <alternativeName>
        <fullName evidence="13">(Mt)TrpRS</fullName>
    </alternativeName>
    <alternativeName>
        <fullName evidence="9">Tryptophanyl-tRNA synthetase</fullName>
    </alternativeName>
</protein>
<keyword evidence="6" id="KW-0067">ATP-binding</keyword>
<dbReference type="InterPro" id="IPR052267">
    <property type="entry name" value="N-DRC_Component"/>
</dbReference>
<dbReference type="GO" id="GO:0005524">
    <property type="term" value="F:ATP binding"/>
    <property type="evidence" value="ECO:0007669"/>
    <property type="project" value="UniProtKB-KW"/>
</dbReference>
<dbReference type="GO" id="GO:0016887">
    <property type="term" value="F:ATP hydrolysis activity"/>
    <property type="evidence" value="ECO:0007669"/>
    <property type="project" value="InterPro"/>
</dbReference>
<evidence type="ECO:0000256" key="9">
    <source>
        <dbReference type="ARBA" id="ARBA00030268"/>
    </source>
</evidence>
<feature type="region of interest" description="Disordered" evidence="14">
    <location>
        <begin position="505"/>
        <end position="541"/>
    </location>
</feature>
<dbReference type="EC" id="6.1.1.2" evidence="3"/>
<dbReference type="PRINTS" id="PR01039">
    <property type="entry name" value="TRNASYNTHTRP"/>
</dbReference>
<dbReference type="SUPFAM" id="SSF52540">
    <property type="entry name" value="P-loop containing nucleoside triphosphate hydrolases"/>
    <property type="match status" value="1"/>
</dbReference>
<dbReference type="Pfam" id="PF00004">
    <property type="entry name" value="AAA"/>
    <property type="match status" value="1"/>
</dbReference>
<dbReference type="OMA" id="TSNMPWA"/>
<dbReference type="PANTHER" id="PTHR14690:SF0">
    <property type="entry name" value="IQ MOTIF CONTAINING WITH AAA DOMAIN 1"/>
    <property type="match status" value="1"/>
</dbReference>
<dbReference type="Gene3D" id="3.40.50.300">
    <property type="entry name" value="P-loop containing nucleotide triphosphate hydrolases"/>
    <property type="match status" value="1"/>
</dbReference>
<dbReference type="FunCoup" id="W5JCS0">
    <property type="interactions" value="7"/>
</dbReference>
<accession>W5JCS0</accession>
<feature type="region of interest" description="Disordered" evidence="14">
    <location>
        <begin position="966"/>
        <end position="997"/>
    </location>
</feature>
<evidence type="ECO:0000256" key="1">
    <source>
        <dbReference type="ARBA" id="ARBA00004305"/>
    </source>
</evidence>
<dbReference type="InterPro" id="IPR014729">
    <property type="entry name" value="Rossmann-like_a/b/a_fold"/>
</dbReference>
<feature type="compositionally biased region" description="Acidic residues" evidence="14">
    <location>
        <begin position="513"/>
        <end position="532"/>
    </location>
</feature>
<comment type="function">
    <text evidence="11">Catalyzes the attachment of tryptophan to tRNA(Trp) in a two-step reaction: tryptophan is first activated by ATP to form Trp-AMP and then transferred to the acceptor end of tRNA(Trp).</text>
</comment>
<dbReference type="Gene3D" id="1.10.240.10">
    <property type="entry name" value="Tyrosyl-Transfer RNA Synthetase"/>
    <property type="match status" value="1"/>
</dbReference>
<dbReference type="eggNOG" id="KOG0740">
    <property type="taxonomic scope" value="Eukaryota"/>
</dbReference>
<keyword evidence="8" id="KW-0030">Aminoacyl-tRNA synthetase</keyword>
<evidence type="ECO:0000256" key="6">
    <source>
        <dbReference type="ARBA" id="ARBA00022840"/>
    </source>
</evidence>
<organism evidence="16">
    <name type="scientific">Anopheles darlingi</name>
    <name type="common">Mosquito</name>
    <dbReference type="NCBI Taxonomy" id="43151"/>
    <lineage>
        <taxon>Eukaryota</taxon>
        <taxon>Metazoa</taxon>
        <taxon>Ecdysozoa</taxon>
        <taxon>Arthropoda</taxon>
        <taxon>Hexapoda</taxon>
        <taxon>Insecta</taxon>
        <taxon>Pterygota</taxon>
        <taxon>Neoptera</taxon>
        <taxon>Endopterygota</taxon>
        <taxon>Diptera</taxon>
        <taxon>Nematocera</taxon>
        <taxon>Culicoidea</taxon>
        <taxon>Culicidae</taxon>
        <taxon>Anophelinae</taxon>
        <taxon>Anopheles</taxon>
    </lineage>
</organism>
<gene>
    <name evidence="16" type="ORF">AND_007211</name>
</gene>
<dbReference type="VEuPathDB" id="VectorBase:ADAR2_011860"/>
<evidence type="ECO:0000256" key="11">
    <source>
        <dbReference type="ARBA" id="ARBA00059972"/>
    </source>
</evidence>
<dbReference type="InterPro" id="IPR027417">
    <property type="entry name" value="P-loop_NTPase"/>
</dbReference>
<dbReference type="EMBL" id="ADMH02001767">
    <property type="protein sequence ID" value="ETN61138.1"/>
    <property type="molecule type" value="Genomic_DNA"/>
</dbReference>
<dbReference type="CDD" id="cd00806">
    <property type="entry name" value="TrpRS_core"/>
    <property type="match status" value="1"/>
</dbReference>
<evidence type="ECO:0000256" key="8">
    <source>
        <dbReference type="ARBA" id="ARBA00023146"/>
    </source>
</evidence>
<dbReference type="Gene3D" id="1.10.8.60">
    <property type="match status" value="1"/>
</dbReference>
<dbReference type="EnsemblMetazoa" id="ADAC007211-RA">
    <property type="protein sequence ID" value="ADAC007211-PA"/>
    <property type="gene ID" value="ADAC007211"/>
</dbReference>
<reference evidence="16" key="3">
    <citation type="journal article" date="2013" name="Nucleic Acids Res.">
        <title>The genome of Anopheles darlingi, the main neotropical malaria vector.</title>
        <authorList>
            <person name="Marinotti O."/>
            <person name="Cerqueira G.C."/>
            <person name="de Almeida L.G."/>
            <person name="Ferro M.I."/>
            <person name="Loreto E.L."/>
            <person name="Zaha A."/>
            <person name="Teixeira S.M."/>
            <person name="Wespiser A.R."/>
            <person name="Almeida E Silva A."/>
            <person name="Schlindwein A.D."/>
            <person name="Pacheco A.C."/>
            <person name="Silva A.L."/>
            <person name="Graveley B.R."/>
            <person name="Walenz B.P."/>
            <person name="Lima Bde A."/>
            <person name="Ribeiro C.A."/>
            <person name="Nunes-Silva C.G."/>
            <person name="de Carvalho C.R."/>
            <person name="Soares C.M."/>
            <person name="de Menezes C.B."/>
            <person name="Matiolli C."/>
            <person name="Caffrey D."/>
            <person name="Araujo D.A."/>
            <person name="de Oliveira D.M."/>
            <person name="Golenbock D."/>
            <person name="Grisard E.C."/>
            <person name="Fantinatti-Garboggini F."/>
            <person name="de Carvalho F.M."/>
            <person name="Barcellos F.G."/>
            <person name="Prosdocimi F."/>
            <person name="May G."/>
            <person name="Azevedo Junior G.M."/>
            <person name="Guimaraes G.M."/>
            <person name="Goldman G.H."/>
            <person name="Padilha I.Q."/>
            <person name="Batista Jda S."/>
            <person name="Ferro J.A."/>
            <person name="Ribeiro J.M."/>
            <person name="Fietto J.L."/>
            <person name="Dabbas K.M."/>
            <person name="Cerdeira L."/>
            <person name="Agnez-Lima L.F."/>
            <person name="Brocchi M."/>
            <person name="de Carvalho M.O."/>
            <person name="Teixeira Mde M."/>
            <person name="Diniz Maia Mde M."/>
            <person name="Goldman M.H."/>
            <person name="Cruz Schneider M.P."/>
            <person name="Felipe M.S."/>
            <person name="Hungria M."/>
            <person name="Nicolas M.F."/>
            <person name="Pereira M."/>
            <person name="Montes M.A."/>
            <person name="Cantao M.E."/>
            <person name="Vincentz M."/>
            <person name="Rafael M.S."/>
            <person name="Silverman N."/>
            <person name="Stoco P.H."/>
            <person name="Souza R.C."/>
            <person name="Vicentini R."/>
            <person name="Gazzinelli R.T."/>
            <person name="Neves Rde O."/>
            <person name="Silva R."/>
            <person name="Astolfi-Filho S."/>
            <person name="Maciel T.E."/>
            <person name="Urmenyi T.P."/>
            <person name="Tadei W.P."/>
            <person name="Camargo E.P."/>
            <person name="de Vasconcelos A.T."/>
        </authorList>
    </citation>
    <scope>NUCLEOTIDE SEQUENCE</scope>
</reference>
<name>W5JCS0_ANODA</name>
<dbReference type="PROSITE" id="PS00178">
    <property type="entry name" value="AA_TRNA_LIGASE_I"/>
    <property type="match status" value="1"/>
</dbReference>
<evidence type="ECO:0000259" key="15">
    <source>
        <dbReference type="SMART" id="SM00382"/>
    </source>
</evidence>
<dbReference type="InterPro" id="IPR002306">
    <property type="entry name" value="Trp-tRNA-ligase"/>
</dbReference>
<dbReference type="GO" id="GO:0004830">
    <property type="term" value="F:tryptophan-tRNA ligase activity"/>
    <property type="evidence" value="ECO:0007669"/>
    <property type="project" value="UniProtKB-EC"/>
</dbReference>
<dbReference type="HOGENOM" id="CLU_005923_0_0_1"/>
<comment type="subcellular location">
    <subcellularLocation>
        <location evidence="1">Mitochondrion matrix</location>
    </subcellularLocation>
</comment>
<dbReference type="InterPro" id="IPR003593">
    <property type="entry name" value="AAA+_ATPase"/>
</dbReference>
<comment type="similarity">
    <text evidence="2">Belongs to the class-I aminoacyl-tRNA synthetase family.</text>
</comment>
<feature type="region of interest" description="Disordered" evidence="14">
    <location>
        <begin position="839"/>
        <end position="863"/>
    </location>
</feature>
<proteinExistence type="inferred from homology"/>
<dbReference type="CDD" id="cd23767">
    <property type="entry name" value="IQCD"/>
    <property type="match status" value="1"/>
</dbReference>
<dbReference type="PANTHER" id="PTHR14690">
    <property type="entry name" value="IQ MOTIF CONTAINING WITH AAA DOMAIN 1"/>
    <property type="match status" value="1"/>
</dbReference>
<reference evidence="17" key="4">
    <citation type="submission" date="2015-06" db="UniProtKB">
        <authorList>
            <consortium name="EnsemblMetazoa"/>
        </authorList>
    </citation>
    <scope>IDENTIFICATION</scope>
</reference>
<dbReference type="InterPro" id="IPR002305">
    <property type="entry name" value="aa-tRNA-synth_Ic"/>
</dbReference>
<dbReference type="Gene3D" id="3.40.50.620">
    <property type="entry name" value="HUPs"/>
    <property type="match status" value="1"/>
</dbReference>
<evidence type="ECO:0000256" key="5">
    <source>
        <dbReference type="ARBA" id="ARBA00022741"/>
    </source>
</evidence>
<dbReference type="Proteomes" id="UP000000673">
    <property type="component" value="Unassembled WGS sequence"/>
</dbReference>
<keyword evidence="7" id="KW-0648">Protein biosynthesis</keyword>
<dbReference type="VEuPathDB" id="VectorBase:ADAC007211"/>
<evidence type="ECO:0000256" key="3">
    <source>
        <dbReference type="ARBA" id="ARBA00013161"/>
    </source>
</evidence>
<keyword evidence="5" id="KW-0547">Nucleotide-binding</keyword>
<dbReference type="InterPro" id="IPR003959">
    <property type="entry name" value="ATPase_AAA_core"/>
</dbReference>
<reference evidence="16" key="2">
    <citation type="submission" date="2010-05" db="EMBL/GenBank/DDBJ databases">
        <authorList>
            <person name="Almeida L.G."/>
            <person name="Nicolas M.F."/>
            <person name="Souza R.C."/>
            <person name="Vasconcelos A.T.R."/>
        </authorList>
    </citation>
    <scope>NUCLEOTIDE SEQUENCE</scope>
</reference>
<dbReference type="GO" id="GO:0005759">
    <property type="term" value="C:mitochondrial matrix"/>
    <property type="evidence" value="ECO:0007669"/>
    <property type="project" value="UniProtKB-SubCell"/>
</dbReference>
<dbReference type="GO" id="GO:0006436">
    <property type="term" value="P:tryptophanyl-tRNA aminoacylation"/>
    <property type="evidence" value="ECO:0007669"/>
    <property type="project" value="InterPro"/>
</dbReference>
<dbReference type="HAMAP" id="MF_00140_B">
    <property type="entry name" value="Trp_tRNA_synth_B"/>
    <property type="match status" value="1"/>
</dbReference>
<evidence type="ECO:0000256" key="4">
    <source>
        <dbReference type="ARBA" id="ARBA00022598"/>
    </source>
</evidence>
<evidence type="ECO:0000256" key="2">
    <source>
        <dbReference type="ARBA" id="ARBA00005594"/>
    </source>
</evidence>
<evidence type="ECO:0000313" key="17">
    <source>
        <dbReference type="EnsemblMetazoa" id="ADAC007211-PA"/>
    </source>
</evidence>
<evidence type="ECO:0000256" key="12">
    <source>
        <dbReference type="ARBA" id="ARBA00069760"/>
    </source>
</evidence>
<evidence type="ECO:0000256" key="14">
    <source>
        <dbReference type="SAM" id="MobiDB-lite"/>
    </source>
</evidence>
<dbReference type="SUPFAM" id="SSF52374">
    <property type="entry name" value="Nucleotidylyl transferase"/>
    <property type="match status" value="1"/>
</dbReference>
<evidence type="ECO:0000256" key="7">
    <source>
        <dbReference type="ARBA" id="ARBA00022917"/>
    </source>
</evidence>
<sequence>MSILRRIFPTLSRTRFCDRTIIKRSASSESKPAPWPRKVFSGVQPTGALHIGNYLGAVKRWVELQEAGEDVTYCIVDLHSMTIPPEPETLRYNTLQMTATLLACGIDPEKATLFLQSAVPQHAELSWILGCLTTMARLTHLPQYKEKSANMKEIPLGLYLYPVLQAADIMLYKATHIPVGEDQIQQLQLAQSLARAFNNKYGRTFPFCETLVNDGSRLKSLRDPSKKMSKSDPDPKSCIMLVDPPELVLEKVKKSVTDFRSEVTFEPEQRPGVSNLVTIHSLVSGKTVEEICQEVTGKNTGQYKLMVADALIEHLRPIRERIAQYTGDVAYLAGVIEDGSERARAIAEDTIAEVKEKIASMAQAKGIAKFWIATSKLIEDVLSHERFVQAAESTKDVRIVHRLVSDLYCRYVELCRSLGHCYDQTLQVQKREVVQYLLEASNTRLLELGSMLKNIELSDFVYIDGALQELHLIPEDVQAVRPCYFPAKRPAHLQELLRSKRLQRFTPASGSSSDEEEEEEEQEDNSLENDEQREEKPVPGLLKRPIVKRDRRKERLLWALRLILAHEKARQARVRRTNYRLHPDRYFPKPIDEDLVDIQYEFFFRPGQQMLFPVKRTVFDWNFQMQQKDLVAFAYYTPPGWQDTVATVPVVPAEPSSVDRSKINAAKSDELDTALALAEAEALRVAEEECEKFRLNRAARRIQRCWRDFRAAKERKRARYERSRFLGLFDDQKPIDRSPMVAVDRARTERSNQRVAFDQRFLEAIADERARILRTRAPALLEDITDLVRAWFRQWYDETLAFDVIPEPFQGGTVLIVRGDTRTPMEYLEEERLKRLEKLKTPEQKKKEADAKKAARELELSKKREEKERAKELAREKRAREKKEGKTYVFSEPEFVTNAYVSLEETLRRYRKDWAFIDEMKNVAELPIMEWITLDQFAEVHQELHAEVHELLKAERELLQQALCADEKQKYKPPKAPRPPKAKKGDNKKKKKDREPIDLTADRTVESLFEELVNGNVIKAYRKRTIDEFVGDLNYAAYERRQRFEQDPPAGLGEIRTIVRSFLYGMGPLATIPKPRSLCLVAPSGYGKTLLLEAICHETDSVLFDLSVETCQPILGPDIPAFLQMILKVARLLQPSVIALEEIHRAFYKKVPPTETHQDPTKLGKWLLKTIVKQLKPEDRILLVGTTDRPWLAKVGPLKKCFDKFLVFPRPDYGSTVLLWQRALLPFTGVPRDLDISALATVTKGYSPGQILQCAREVLTIRRRMQFGRRPLRVEEFVDHFLSQTPQPLYPIADKEYERFVKWHRKVDQLAKQRAKLMREREEMANPKSKGKPK</sequence>
<dbReference type="FunFam" id="3.40.50.620:FF:000082">
    <property type="entry name" value="MSW1p Mitochondrial tryptophanyl-tRNA synthetase"/>
    <property type="match status" value="1"/>
</dbReference>
<dbReference type="FunFam" id="1.10.240.10:FF:000002">
    <property type="entry name" value="Tryptophan--tRNA ligase"/>
    <property type="match status" value="1"/>
</dbReference>
<feature type="domain" description="AAA+ ATPase" evidence="15">
    <location>
        <begin position="1074"/>
        <end position="1212"/>
    </location>
</feature>
<feature type="compositionally biased region" description="Basic residues" evidence="14">
    <location>
        <begin position="971"/>
        <end position="992"/>
    </location>
</feature>
<dbReference type="Pfam" id="PF00579">
    <property type="entry name" value="tRNA-synt_1b"/>
    <property type="match status" value="1"/>
</dbReference>
<keyword evidence="18" id="KW-1185">Reference proteome</keyword>
<keyword evidence="4" id="KW-0436">Ligase</keyword>
<dbReference type="SMART" id="SM00382">
    <property type="entry name" value="AAA"/>
    <property type="match status" value="1"/>
</dbReference>
<comment type="catalytic activity">
    <reaction evidence="10">
        <text>tRNA(Trp) + L-tryptophan + ATP = L-tryptophyl-tRNA(Trp) + AMP + diphosphate + H(+)</text>
        <dbReference type="Rhea" id="RHEA:24080"/>
        <dbReference type="Rhea" id="RHEA-COMP:9671"/>
        <dbReference type="Rhea" id="RHEA-COMP:9705"/>
        <dbReference type="ChEBI" id="CHEBI:15378"/>
        <dbReference type="ChEBI" id="CHEBI:30616"/>
        <dbReference type="ChEBI" id="CHEBI:33019"/>
        <dbReference type="ChEBI" id="CHEBI:57912"/>
        <dbReference type="ChEBI" id="CHEBI:78442"/>
        <dbReference type="ChEBI" id="CHEBI:78535"/>
        <dbReference type="ChEBI" id="CHEBI:456215"/>
        <dbReference type="EC" id="6.1.1.2"/>
    </reaction>
</comment>
<dbReference type="InterPro" id="IPR001412">
    <property type="entry name" value="aa-tRNA-synth_I_CS"/>
</dbReference>
<dbReference type="VEuPathDB" id="VectorBase:ADAR2_004465"/>
<evidence type="ECO:0000256" key="13">
    <source>
        <dbReference type="ARBA" id="ARBA00080951"/>
    </source>
</evidence>
<dbReference type="STRING" id="43151.W5JCS0"/>
<dbReference type="eggNOG" id="KOG2713">
    <property type="taxonomic scope" value="Eukaryota"/>
</dbReference>
<evidence type="ECO:0000256" key="10">
    <source>
        <dbReference type="ARBA" id="ARBA00049929"/>
    </source>
</evidence>
<evidence type="ECO:0000313" key="18">
    <source>
        <dbReference type="Proteomes" id="UP000000673"/>
    </source>
</evidence>
<reference evidence="16 18" key="1">
    <citation type="journal article" date="2010" name="BMC Genomics">
        <title>Combination of measures distinguishes pre-miRNAs from other stem-loops in the genome of the newly sequenced Anopheles darlingi.</title>
        <authorList>
            <person name="Mendes N.D."/>
            <person name="Freitas A.T."/>
            <person name="Vasconcelos A.T."/>
            <person name="Sagot M.F."/>
        </authorList>
    </citation>
    <scope>NUCLEOTIDE SEQUENCE</scope>
</reference>
<evidence type="ECO:0000313" key="16">
    <source>
        <dbReference type="EMBL" id="ETN61138.1"/>
    </source>
</evidence>
<dbReference type="InterPro" id="IPR024109">
    <property type="entry name" value="Trp-tRNA-ligase_bac-type"/>
</dbReference>
<dbReference type="NCBIfam" id="TIGR00233">
    <property type="entry name" value="trpS"/>
    <property type="match status" value="1"/>
</dbReference>